<dbReference type="GO" id="GO:0003700">
    <property type="term" value="F:DNA-binding transcription factor activity"/>
    <property type="evidence" value="ECO:0007669"/>
    <property type="project" value="InterPro"/>
</dbReference>
<dbReference type="PROSITE" id="PS50931">
    <property type="entry name" value="HTH_LYSR"/>
    <property type="match status" value="1"/>
</dbReference>
<dbReference type="InterPro" id="IPR036388">
    <property type="entry name" value="WH-like_DNA-bd_sf"/>
</dbReference>
<proteinExistence type="inferred from homology"/>
<dbReference type="InterPro" id="IPR036390">
    <property type="entry name" value="WH_DNA-bd_sf"/>
</dbReference>
<gene>
    <name evidence="6" type="ORF">F4Y60_07385</name>
</gene>
<dbReference type="Pfam" id="PF00126">
    <property type="entry name" value="HTH_1"/>
    <property type="match status" value="1"/>
</dbReference>
<dbReference type="Gene3D" id="3.40.190.290">
    <property type="match status" value="1"/>
</dbReference>
<dbReference type="AlphaFoldDB" id="A0A6B0Y2A3"/>
<dbReference type="InterPro" id="IPR005119">
    <property type="entry name" value="LysR_subst-bd"/>
</dbReference>
<evidence type="ECO:0000259" key="5">
    <source>
        <dbReference type="PROSITE" id="PS50931"/>
    </source>
</evidence>
<dbReference type="PANTHER" id="PTHR30419:SF8">
    <property type="entry name" value="NITROGEN ASSIMILATION TRANSCRIPTIONAL ACTIVATOR-RELATED"/>
    <property type="match status" value="1"/>
</dbReference>
<keyword evidence="4" id="KW-0804">Transcription</keyword>
<evidence type="ECO:0000256" key="4">
    <source>
        <dbReference type="ARBA" id="ARBA00023163"/>
    </source>
</evidence>
<dbReference type="InterPro" id="IPR000847">
    <property type="entry name" value="LysR_HTH_N"/>
</dbReference>
<dbReference type="GO" id="GO:0003677">
    <property type="term" value="F:DNA binding"/>
    <property type="evidence" value="ECO:0007669"/>
    <property type="project" value="UniProtKB-KW"/>
</dbReference>
<dbReference type="SUPFAM" id="SSF46785">
    <property type="entry name" value="Winged helix' DNA-binding domain"/>
    <property type="match status" value="1"/>
</dbReference>
<keyword evidence="3" id="KW-0238">DNA-binding</keyword>
<evidence type="ECO:0000256" key="1">
    <source>
        <dbReference type="ARBA" id="ARBA00009437"/>
    </source>
</evidence>
<comment type="caution">
    <text evidence="6">The sequence shown here is derived from an EMBL/GenBank/DDBJ whole genome shotgun (WGS) entry which is preliminary data.</text>
</comment>
<protein>
    <submittedName>
        <fullName evidence="6">LysR family transcriptional regulator</fullName>
    </submittedName>
</protein>
<dbReference type="PRINTS" id="PR00039">
    <property type="entry name" value="HTHLYSR"/>
</dbReference>
<accession>A0A6B0Y2A3</accession>
<sequence length="308" mass="33538">MKLDAKHLATIEVIRRERGLSRAALALGTSQPALSRLVSDLEIRLDAPIFDRSARPWSLTKLGASLAMQGASILRAQELAGREVQEFRSGTKGMLRIAGPPFFTDGVISRLLPRFRDRYGGVSFSVSYGYGGELKDAVRHGRADLALFPRGVGEIEEDLAFAPLIEAHNVVACREGHPILKLAYPRPLALLDYGWIVPPQGSPLAADMEMVLSELEMQEADVVFEGGSLASVLCFLEGSDCLTVLPETTVAEIGSQFGIQAVPIQVRTPRRSIGILSRSARELDNTSRIFVRFLEDHFRSGGNAGPLT</sequence>
<evidence type="ECO:0000256" key="2">
    <source>
        <dbReference type="ARBA" id="ARBA00023015"/>
    </source>
</evidence>
<dbReference type="EMBL" id="VXRY01000295">
    <property type="protein sequence ID" value="MXY33900.1"/>
    <property type="molecule type" value="Genomic_DNA"/>
</dbReference>
<dbReference type="Pfam" id="PF03466">
    <property type="entry name" value="LysR_substrate"/>
    <property type="match status" value="1"/>
</dbReference>
<dbReference type="Gene3D" id="1.10.10.10">
    <property type="entry name" value="Winged helix-like DNA-binding domain superfamily/Winged helix DNA-binding domain"/>
    <property type="match status" value="1"/>
</dbReference>
<keyword evidence="2" id="KW-0805">Transcription regulation</keyword>
<comment type="similarity">
    <text evidence="1">Belongs to the LysR transcriptional regulatory family.</text>
</comment>
<evidence type="ECO:0000256" key="3">
    <source>
        <dbReference type="ARBA" id="ARBA00023125"/>
    </source>
</evidence>
<dbReference type="GO" id="GO:0005829">
    <property type="term" value="C:cytosol"/>
    <property type="evidence" value="ECO:0007669"/>
    <property type="project" value="TreeGrafter"/>
</dbReference>
<name>A0A6B0Y2A3_9RHOB</name>
<dbReference type="InterPro" id="IPR050950">
    <property type="entry name" value="HTH-type_LysR_regulators"/>
</dbReference>
<dbReference type="PANTHER" id="PTHR30419">
    <property type="entry name" value="HTH-TYPE TRANSCRIPTIONAL REGULATOR YBHD"/>
    <property type="match status" value="1"/>
</dbReference>
<dbReference type="SUPFAM" id="SSF53850">
    <property type="entry name" value="Periplasmic binding protein-like II"/>
    <property type="match status" value="1"/>
</dbReference>
<organism evidence="6">
    <name type="scientific">Boseongicola sp. SB0664_bin_43</name>
    <dbReference type="NCBI Taxonomy" id="2604844"/>
    <lineage>
        <taxon>Bacteria</taxon>
        <taxon>Pseudomonadati</taxon>
        <taxon>Pseudomonadota</taxon>
        <taxon>Alphaproteobacteria</taxon>
        <taxon>Rhodobacterales</taxon>
        <taxon>Paracoccaceae</taxon>
        <taxon>Boseongicola</taxon>
    </lineage>
</organism>
<reference evidence="6" key="1">
    <citation type="submission" date="2019-09" db="EMBL/GenBank/DDBJ databases">
        <title>Characterisation of the sponge microbiome using genome-centric metagenomics.</title>
        <authorList>
            <person name="Engelberts J.P."/>
            <person name="Robbins S.J."/>
            <person name="De Goeij J.M."/>
            <person name="Aranda M."/>
            <person name="Bell S.C."/>
            <person name="Webster N.S."/>
        </authorList>
    </citation>
    <scope>NUCLEOTIDE SEQUENCE</scope>
    <source>
        <strain evidence="6">SB0664_bin_43</strain>
    </source>
</reference>
<evidence type="ECO:0000313" key="6">
    <source>
        <dbReference type="EMBL" id="MXY33900.1"/>
    </source>
</evidence>
<feature type="domain" description="HTH lysR-type" evidence="5">
    <location>
        <begin position="1"/>
        <end position="60"/>
    </location>
</feature>